<proteinExistence type="predicted"/>
<evidence type="ECO:0000256" key="1">
    <source>
        <dbReference type="SAM" id="MobiDB-lite"/>
    </source>
</evidence>
<comment type="caution">
    <text evidence="2">The sequence shown here is derived from an EMBL/GenBank/DDBJ whole genome shotgun (WGS) entry which is preliminary data.</text>
</comment>
<feature type="compositionally biased region" description="Polar residues" evidence="1">
    <location>
        <begin position="347"/>
        <end position="360"/>
    </location>
</feature>
<feature type="compositionally biased region" description="Basic and acidic residues" evidence="1">
    <location>
        <begin position="473"/>
        <end position="489"/>
    </location>
</feature>
<dbReference type="EMBL" id="ML996092">
    <property type="protein sequence ID" value="KAF2148898.1"/>
    <property type="molecule type" value="Genomic_DNA"/>
</dbReference>
<feature type="compositionally biased region" description="Basic and acidic residues" evidence="1">
    <location>
        <begin position="227"/>
        <end position="243"/>
    </location>
</feature>
<feature type="compositionally biased region" description="Polar residues" evidence="1">
    <location>
        <begin position="128"/>
        <end position="140"/>
    </location>
</feature>
<protein>
    <submittedName>
        <fullName evidence="2">Uncharacterized protein</fullName>
    </submittedName>
</protein>
<feature type="compositionally biased region" description="Polar residues" evidence="1">
    <location>
        <begin position="246"/>
        <end position="263"/>
    </location>
</feature>
<feature type="compositionally biased region" description="Polar residues" evidence="1">
    <location>
        <begin position="176"/>
        <end position="199"/>
    </location>
</feature>
<feature type="compositionally biased region" description="Polar residues" evidence="1">
    <location>
        <begin position="400"/>
        <end position="424"/>
    </location>
</feature>
<organism evidence="2 3">
    <name type="scientific">Myriangium duriaei CBS 260.36</name>
    <dbReference type="NCBI Taxonomy" id="1168546"/>
    <lineage>
        <taxon>Eukaryota</taxon>
        <taxon>Fungi</taxon>
        <taxon>Dikarya</taxon>
        <taxon>Ascomycota</taxon>
        <taxon>Pezizomycotina</taxon>
        <taxon>Dothideomycetes</taxon>
        <taxon>Dothideomycetidae</taxon>
        <taxon>Myriangiales</taxon>
        <taxon>Myriangiaceae</taxon>
        <taxon>Myriangium</taxon>
    </lineage>
</organism>
<feature type="compositionally biased region" description="Polar residues" evidence="1">
    <location>
        <begin position="432"/>
        <end position="443"/>
    </location>
</feature>
<dbReference type="OrthoDB" id="428854at2759"/>
<gene>
    <name evidence="2" type="ORF">K461DRAFT_324351</name>
</gene>
<accession>A0A9P4IRW4</accession>
<feature type="region of interest" description="Disordered" evidence="1">
    <location>
        <begin position="1"/>
        <end position="514"/>
    </location>
</feature>
<sequence>MSGNPFRKQQPDNDAVTPKSKGKVKKVQFVSPVASPQEPPSHPRFPSLEELDEGPKSPPPKGLADDPDAVDTRALLRGDLTAGGTIDLKANEREEAAAAASTTTRQAPPPFRLGEQPAGRRGPPANPFSRTLATIEQDSASGRLDGDATKQKPQMDVDAFKRLLLTGNADAVPERQANSARDTGNSTDSSFASKQSVSGSERDTQPESPASSVSSLEDASSEGETTADERLAEQAEQQARYREQVALTTRNTLSQLEPVTKTISFDDFDDEALEPSHVEETTSNISAPPPPARPRRTGSDANKQPPVPPSPRMPGTPTISEFEPQSRKGMVPPPPPSSRRQAHGNLVTRNRSSSNTSQAPSIAESIPQEIQPSNRPKPPPPRAPASRTISKETRRPPSISEPSTDTLSTQSALEAPELSNTTKSKPPPPPTRNTLKQPQQPLNRTPSSSSSISQSHRRPSPSIAGAPPPPPRRRGEGKRTSIDASDSRRSSGHSFGADRRDSVSSLQRAAEEEAALRLKEQKPAVDMLADLDAFQREVDALRARALGGR</sequence>
<feature type="compositionally biased region" description="Low complexity" evidence="1">
    <location>
        <begin position="206"/>
        <end position="218"/>
    </location>
</feature>
<name>A0A9P4IRW4_9PEZI</name>
<feature type="compositionally biased region" description="Low complexity" evidence="1">
    <location>
        <begin position="444"/>
        <end position="465"/>
    </location>
</feature>
<evidence type="ECO:0000313" key="2">
    <source>
        <dbReference type="EMBL" id="KAF2148898.1"/>
    </source>
</evidence>
<keyword evidence="3" id="KW-1185">Reference proteome</keyword>
<dbReference type="Proteomes" id="UP000799439">
    <property type="component" value="Unassembled WGS sequence"/>
</dbReference>
<evidence type="ECO:0000313" key="3">
    <source>
        <dbReference type="Proteomes" id="UP000799439"/>
    </source>
</evidence>
<reference evidence="2" key="1">
    <citation type="journal article" date="2020" name="Stud. Mycol.">
        <title>101 Dothideomycetes genomes: a test case for predicting lifestyles and emergence of pathogens.</title>
        <authorList>
            <person name="Haridas S."/>
            <person name="Albert R."/>
            <person name="Binder M."/>
            <person name="Bloem J."/>
            <person name="Labutti K."/>
            <person name="Salamov A."/>
            <person name="Andreopoulos B."/>
            <person name="Baker S."/>
            <person name="Barry K."/>
            <person name="Bills G."/>
            <person name="Bluhm B."/>
            <person name="Cannon C."/>
            <person name="Castanera R."/>
            <person name="Culley D."/>
            <person name="Daum C."/>
            <person name="Ezra D."/>
            <person name="Gonzalez J."/>
            <person name="Henrissat B."/>
            <person name="Kuo A."/>
            <person name="Liang C."/>
            <person name="Lipzen A."/>
            <person name="Lutzoni F."/>
            <person name="Magnuson J."/>
            <person name="Mondo S."/>
            <person name="Nolan M."/>
            <person name="Ohm R."/>
            <person name="Pangilinan J."/>
            <person name="Park H.-J."/>
            <person name="Ramirez L."/>
            <person name="Alfaro M."/>
            <person name="Sun H."/>
            <person name="Tritt A."/>
            <person name="Yoshinaga Y."/>
            <person name="Zwiers L.-H."/>
            <person name="Turgeon B."/>
            <person name="Goodwin S."/>
            <person name="Spatafora J."/>
            <person name="Crous P."/>
            <person name="Grigoriev I."/>
        </authorList>
    </citation>
    <scope>NUCLEOTIDE SEQUENCE</scope>
    <source>
        <strain evidence="2">CBS 260.36</strain>
    </source>
</reference>
<feature type="compositionally biased region" description="Pro residues" evidence="1">
    <location>
        <begin position="305"/>
        <end position="314"/>
    </location>
</feature>
<feature type="compositionally biased region" description="Basic and acidic residues" evidence="1">
    <location>
        <begin position="144"/>
        <end position="161"/>
    </location>
</feature>
<dbReference type="AlphaFoldDB" id="A0A9P4IRW4"/>
<feature type="compositionally biased region" description="Low complexity" evidence="1">
    <location>
        <begin position="97"/>
        <end position="106"/>
    </location>
</feature>